<reference evidence="2 3" key="1">
    <citation type="submission" date="2023-10" db="EMBL/GenBank/DDBJ databases">
        <title>Virgibacillus soli CC-YMP-6 genome.</title>
        <authorList>
            <person name="Miliotis G."/>
            <person name="Sengupta P."/>
            <person name="Hameed A."/>
            <person name="Chuvochina M."/>
            <person name="Mcdonagh F."/>
            <person name="Simpson A.C."/>
            <person name="Singh N.K."/>
            <person name="Rekha P.D."/>
            <person name="Raman K."/>
            <person name="Hugenholtz P."/>
            <person name="Venkateswaran K."/>
        </authorList>
    </citation>
    <scope>NUCLEOTIDE SEQUENCE [LARGE SCALE GENOMIC DNA]</scope>
    <source>
        <strain evidence="2 3">CC-YMP-6</strain>
    </source>
</reference>
<evidence type="ECO:0000256" key="1">
    <source>
        <dbReference type="SAM" id="Phobius"/>
    </source>
</evidence>
<evidence type="ECO:0008006" key="4">
    <source>
        <dbReference type="Google" id="ProtNLM"/>
    </source>
</evidence>
<dbReference type="Proteomes" id="UP001275315">
    <property type="component" value="Unassembled WGS sequence"/>
</dbReference>
<comment type="caution">
    <text evidence="2">The sequence shown here is derived from an EMBL/GenBank/DDBJ whole genome shotgun (WGS) entry which is preliminary data.</text>
</comment>
<feature type="transmembrane region" description="Helical" evidence="1">
    <location>
        <begin position="20"/>
        <end position="41"/>
    </location>
</feature>
<gene>
    <name evidence="2" type="ORF">RWD45_01470</name>
</gene>
<evidence type="ECO:0000313" key="3">
    <source>
        <dbReference type="Proteomes" id="UP001275315"/>
    </source>
</evidence>
<accession>A0ABU5CME8</accession>
<keyword evidence="1" id="KW-1133">Transmembrane helix</keyword>
<dbReference type="RefSeq" id="WP_320378345.1">
    <property type="nucleotide sequence ID" value="NZ_JAWDIQ010000001.1"/>
</dbReference>
<sequence>MQWLILLQKEMVENWRNFKWIWVPLVFILLAIMDPISTYYLPQILEAVGGLPEGAVFEIQIHFLEKLS</sequence>
<protein>
    <recommendedName>
        <fullName evidence="4">ABC transporter ATP-binding protein</fullName>
    </recommendedName>
</protein>
<name>A0ABU5CME8_9BACI</name>
<keyword evidence="3" id="KW-1185">Reference proteome</keyword>
<proteinExistence type="predicted"/>
<organism evidence="2 3">
    <name type="scientific">Paracerasibacillus soli</name>
    <dbReference type="NCBI Taxonomy" id="480284"/>
    <lineage>
        <taxon>Bacteria</taxon>
        <taxon>Bacillati</taxon>
        <taxon>Bacillota</taxon>
        <taxon>Bacilli</taxon>
        <taxon>Bacillales</taxon>
        <taxon>Bacillaceae</taxon>
        <taxon>Paracerasibacillus</taxon>
    </lineage>
</organism>
<keyword evidence="1" id="KW-0812">Transmembrane</keyword>
<keyword evidence="1" id="KW-0472">Membrane</keyword>
<dbReference type="EMBL" id="JAWDIQ010000001">
    <property type="protein sequence ID" value="MDY0407538.1"/>
    <property type="molecule type" value="Genomic_DNA"/>
</dbReference>
<evidence type="ECO:0000313" key="2">
    <source>
        <dbReference type="EMBL" id="MDY0407538.1"/>
    </source>
</evidence>